<dbReference type="PANTHER" id="PTHR48081">
    <property type="entry name" value="AB HYDROLASE SUPERFAMILY PROTEIN C4A8.06C"/>
    <property type="match status" value="1"/>
</dbReference>
<dbReference type="EMBL" id="CP021112">
    <property type="protein sequence ID" value="ARQ03199.1"/>
    <property type="molecule type" value="Genomic_DNA"/>
</dbReference>
<keyword evidence="2" id="KW-0378">Hydrolase</keyword>
<dbReference type="PROSITE" id="PS01174">
    <property type="entry name" value="LIPASE_GDXG_SER"/>
    <property type="match status" value="1"/>
</dbReference>
<evidence type="ECO:0000259" key="5">
    <source>
        <dbReference type="Pfam" id="PF07859"/>
    </source>
</evidence>
<keyword evidence="4" id="KW-0472">Membrane</keyword>
<feature type="active site" evidence="3">
    <location>
        <position position="170"/>
    </location>
</feature>
<dbReference type="AlphaFoldDB" id="A0A1W7A0R6"/>
<evidence type="ECO:0000313" key="6">
    <source>
        <dbReference type="EMBL" id="ARQ03199.1"/>
    </source>
</evidence>
<dbReference type="PANTHER" id="PTHR48081:SF6">
    <property type="entry name" value="PEPTIDASE S9 PROLYL OLIGOPEPTIDASE CATALYTIC DOMAIN-CONTAINING PROTEIN"/>
    <property type="match status" value="1"/>
</dbReference>
<feature type="domain" description="Alpha/beta hydrolase fold-3" evidence="5">
    <location>
        <begin position="93"/>
        <end position="298"/>
    </location>
</feature>
<name>A0A1W7A0R6_9HYPH</name>
<dbReference type="Pfam" id="PF07859">
    <property type="entry name" value="Abhydrolase_3"/>
    <property type="match status" value="1"/>
</dbReference>
<dbReference type="OrthoDB" id="9771666at2"/>
<evidence type="ECO:0000313" key="7">
    <source>
        <dbReference type="Proteomes" id="UP000194137"/>
    </source>
</evidence>
<comment type="similarity">
    <text evidence="1">Belongs to the 'GDXG' lipolytic enzyme family.</text>
</comment>
<dbReference type="GO" id="GO:0016787">
    <property type="term" value="F:hydrolase activity"/>
    <property type="evidence" value="ECO:0007669"/>
    <property type="project" value="UniProtKB-KW"/>
</dbReference>
<dbReference type="SUPFAM" id="SSF53474">
    <property type="entry name" value="alpha/beta-Hydrolases"/>
    <property type="match status" value="1"/>
</dbReference>
<accession>A0A1W7A0R6</accession>
<keyword evidence="7" id="KW-1185">Reference proteome</keyword>
<evidence type="ECO:0000256" key="2">
    <source>
        <dbReference type="ARBA" id="ARBA00022801"/>
    </source>
</evidence>
<sequence>MVLRLLRIVIAACITVSAICYVAFKFSPWPSAMLVRLPFDWEARKMAQALEKHVPKDVSAHLDIPYDASDDDATLDVFYPSRIEGSDITLPTIVWIHGGAWVSGNKNYVANYLRILAARGYTTVGVGYSLAPDATYPTPVRQANAALGYLTKNAKSLHIDSGTLFLAGDSAGAQIAAQLANIISVASYAADIGIMPTIQRSQLRGVLLYCGAYDIAKIDLDGRFSDFLRTVLWSYLGTKDFIHDPRSAQASVERHVTPAFPPTFITAGNDDPLRAQSREMAKAVASQGVYVDSLFYPDDHKPPLPHEYQFNLDNAAGQTALERSLQFLARQTQ</sequence>
<dbReference type="KEGG" id="psin:CAK95_25505"/>
<organism evidence="6 7">
    <name type="scientific">Pseudorhodoplanes sinuspersici</name>
    <dbReference type="NCBI Taxonomy" id="1235591"/>
    <lineage>
        <taxon>Bacteria</taxon>
        <taxon>Pseudomonadati</taxon>
        <taxon>Pseudomonadota</taxon>
        <taxon>Alphaproteobacteria</taxon>
        <taxon>Hyphomicrobiales</taxon>
        <taxon>Pseudorhodoplanes</taxon>
    </lineage>
</organism>
<feature type="transmembrane region" description="Helical" evidence="4">
    <location>
        <begin position="6"/>
        <end position="24"/>
    </location>
</feature>
<protein>
    <submittedName>
        <fullName evidence="6">Lipase</fullName>
    </submittedName>
</protein>
<dbReference type="InterPro" id="IPR033140">
    <property type="entry name" value="Lipase_GDXG_put_SER_AS"/>
</dbReference>
<dbReference type="InterPro" id="IPR013094">
    <property type="entry name" value="AB_hydrolase_3"/>
</dbReference>
<reference evidence="6 7" key="1">
    <citation type="submission" date="2017-05" db="EMBL/GenBank/DDBJ databases">
        <title>Full genome sequence of Pseudorhodoplanes sinuspersici.</title>
        <authorList>
            <person name="Dastgheib S.M.M."/>
            <person name="Shavandi M."/>
            <person name="Tirandaz H."/>
        </authorList>
    </citation>
    <scope>NUCLEOTIDE SEQUENCE [LARGE SCALE GENOMIC DNA]</scope>
    <source>
        <strain evidence="6 7">RIPI110</strain>
    </source>
</reference>
<evidence type="ECO:0000256" key="4">
    <source>
        <dbReference type="SAM" id="Phobius"/>
    </source>
</evidence>
<dbReference type="Gene3D" id="3.40.50.1820">
    <property type="entry name" value="alpha/beta hydrolase"/>
    <property type="match status" value="1"/>
</dbReference>
<dbReference type="InterPro" id="IPR050300">
    <property type="entry name" value="GDXG_lipolytic_enzyme"/>
</dbReference>
<evidence type="ECO:0000256" key="1">
    <source>
        <dbReference type="ARBA" id="ARBA00010515"/>
    </source>
</evidence>
<dbReference type="STRING" id="1235591.CAK95_25505"/>
<evidence type="ECO:0000256" key="3">
    <source>
        <dbReference type="PROSITE-ProRule" id="PRU10038"/>
    </source>
</evidence>
<dbReference type="InterPro" id="IPR029058">
    <property type="entry name" value="AB_hydrolase_fold"/>
</dbReference>
<dbReference type="Proteomes" id="UP000194137">
    <property type="component" value="Chromosome"/>
</dbReference>
<keyword evidence="4" id="KW-0812">Transmembrane</keyword>
<keyword evidence="4" id="KW-1133">Transmembrane helix</keyword>
<gene>
    <name evidence="6" type="ORF">CAK95_25505</name>
</gene>
<proteinExistence type="inferred from homology"/>